<evidence type="ECO:0000313" key="2">
    <source>
        <dbReference type="EMBL" id="MBB6125108.1"/>
    </source>
</evidence>
<keyword evidence="3" id="KW-1185">Reference proteome</keyword>
<sequence length="334" mass="36408">MRLGLLLIAALGASFGIDQLVTVDKDIGPPAGPVTVTATPLTLMSSQPAVDHLGSLHFIAAWHLKSPDPSFGGISSLLVEPDGQLLGLSDTGLLTGLGRPPASGGKQVIRSLPVFERERHWPRFKMDTESMVTNPKTGRSWVGFELQQRICRYSAGFTQVEACRVWPEMMRWPSTGGPEAMVRLTDGRFLVFSEMGNGPDTGNDLLLFSGDPASPRTKAPIRMNYVPPQGYRPTDAVSIGKNRLLVLNRRATLYDGFTAMLALVDIGDMKPRAVLRAQTLALLAPPVLADNFEALAVEQRGGRTILWIASDDNHKFFQRTLLLEFALPPELSLP</sequence>
<reference evidence="2 3" key="1">
    <citation type="submission" date="2020-08" db="EMBL/GenBank/DDBJ databases">
        <title>Genomic Encyclopedia of Type Strains, Phase IV (KMG-IV): sequencing the most valuable type-strain genomes for metagenomic binning, comparative biology and taxonomic classification.</title>
        <authorList>
            <person name="Goeker M."/>
        </authorList>
    </citation>
    <scope>NUCLEOTIDE SEQUENCE [LARGE SCALE GENOMIC DNA]</scope>
    <source>
        <strain evidence="2 3">DSM 102255</strain>
    </source>
</reference>
<dbReference type="AlphaFoldDB" id="A0A841J985"/>
<organism evidence="2 3">
    <name type="scientific">Sphingobium subterraneum</name>
    <dbReference type="NCBI Taxonomy" id="627688"/>
    <lineage>
        <taxon>Bacteria</taxon>
        <taxon>Pseudomonadati</taxon>
        <taxon>Pseudomonadota</taxon>
        <taxon>Alphaproteobacteria</taxon>
        <taxon>Sphingomonadales</taxon>
        <taxon>Sphingomonadaceae</taxon>
        <taxon>Sphingobium</taxon>
    </lineage>
</organism>
<dbReference type="Pfam" id="PF13449">
    <property type="entry name" value="Phytase-like"/>
    <property type="match status" value="1"/>
</dbReference>
<feature type="domain" description="Phytase-like" evidence="1">
    <location>
        <begin position="70"/>
        <end position="314"/>
    </location>
</feature>
<evidence type="ECO:0000259" key="1">
    <source>
        <dbReference type="Pfam" id="PF13449"/>
    </source>
</evidence>
<dbReference type="InterPro" id="IPR027372">
    <property type="entry name" value="Phytase-like_dom"/>
</dbReference>
<dbReference type="PIRSF" id="PIRSF031900">
    <property type="entry name" value="UCP031900"/>
    <property type="match status" value="1"/>
</dbReference>
<proteinExistence type="predicted"/>
<comment type="caution">
    <text evidence="2">The sequence shown here is derived from an EMBL/GenBank/DDBJ whole genome shotgun (WGS) entry which is preliminary data.</text>
</comment>
<dbReference type="Proteomes" id="UP000552700">
    <property type="component" value="Unassembled WGS sequence"/>
</dbReference>
<evidence type="ECO:0000313" key="3">
    <source>
        <dbReference type="Proteomes" id="UP000552700"/>
    </source>
</evidence>
<name>A0A841J985_9SPHN</name>
<gene>
    <name evidence="2" type="ORF">FHS92_002865</name>
</gene>
<dbReference type="RefSeq" id="WP_184081407.1">
    <property type="nucleotide sequence ID" value="NZ_JACIJP010000005.1"/>
</dbReference>
<protein>
    <recommendedName>
        <fullName evidence="1">Phytase-like domain-containing protein</fullName>
    </recommendedName>
</protein>
<accession>A0A841J985</accession>
<dbReference type="EMBL" id="JACIJP010000005">
    <property type="protein sequence ID" value="MBB6125108.1"/>
    <property type="molecule type" value="Genomic_DNA"/>
</dbReference>
<dbReference type="InterPro" id="IPR014567">
    <property type="entry name" value="UCP031900"/>
</dbReference>